<evidence type="ECO:0000313" key="6">
    <source>
        <dbReference type="Proteomes" id="UP000736672"/>
    </source>
</evidence>
<dbReference type="GO" id="GO:0071949">
    <property type="term" value="F:FAD binding"/>
    <property type="evidence" value="ECO:0007669"/>
    <property type="project" value="InterPro"/>
</dbReference>
<dbReference type="Proteomes" id="UP000736672">
    <property type="component" value="Unassembled WGS sequence"/>
</dbReference>
<dbReference type="GO" id="GO:0016491">
    <property type="term" value="F:oxidoreductase activity"/>
    <property type="evidence" value="ECO:0007669"/>
    <property type="project" value="UniProtKB-KW"/>
</dbReference>
<protein>
    <recommendedName>
        <fullName evidence="4">FAD-binding domain-containing protein</fullName>
    </recommendedName>
</protein>
<evidence type="ECO:0000256" key="2">
    <source>
        <dbReference type="ARBA" id="ARBA00022827"/>
    </source>
</evidence>
<dbReference type="InterPro" id="IPR036188">
    <property type="entry name" value="FAD/NAD-bd_sf"/>
</dbReference>
<proteinExistence type="predicted"/>
<dbReference type="EMBL" id="JAGTJS010000016">
    <property type="protein sequence ID" value="KAH7247151.1"/>
    <property type="molecule type" value="Genomic_DNA"/>
</dbReference>
<reference evidence="5" key="1">
    <citation type="journal article" date="2021" name="Nat. Commun.">
        <title>Genetic determinants of endophytism in the Arabidopsis root mycobiome.</title>
        <authorList>
            <person name="Mesny F."/>
            <person name="Miyauchi S."/>
            <person name="Thiergart T."/>
            <person name="Pickel B."/>
            <person name="Atanasova L."/>
            <person name="Karlsson M."/>
            <person name="Huettel B."/>
            <person name="Barry K.W."/>
            <person name="Haridas S."/>
            <person name="Chen C."/>
            <person name="Bauer D."/>
            <person name="Andreopoulos W."/>
            <person name="Pangilinan J."/>
            <person name="LaButti K."/>
            <person name="Riley R."/>
            <person name="Lipzen A."/>
            <person name="Clum A."/>
            <person name="Drula E."/>
            <person name="Henrissat B."/>
            <person name="Kohler A."/>
            <person name="Grigoriev I.V."/>
            <person name="Martin F.M."/>
            <person name="Hacquard S."/>
        </authorList>
    </citation>
    <scope>NUCLEOTIDE SEQUENCE</scope>
    <source>
        <strain evidence="5">FSSC 5 MPI-SDFR-AT-0091</strain>
    </source>
</reference>
<evidence type="ECO:0000259" key="4">
    <source>
        <dbReference type="Pfam" id="PF01494"/>
    </source>
</evidence>
<keyword evidence="3" id="KW-0560">Oxidoreductase</keyword>
<sequence>MSQPRVLICGAGIAGQAVAFWLSKANFNVTVIERYPKLRSTGLQLDLRGLGIEVMKRMGLEKAFRAKSVQEQGLEIVDSLNKRWAYFPANRSGQGLQGFTTDFEIMRKDLCDILHESTRDQVKYMFGTTVESFEQHDGVVDVIFSGGQNDQFDLVVGADGQASRTRKAMLGPDAGDPTHYLGAYIAYFTISRQNQKGKEYDARFYLATGKRFIFTRRNDDSRVQIYMACKTDKEWMKDIRKGDIDKEKQAFAGMFKEAGWETDEILADMMVTDDFYCERLGVVQLDAWSEGRVVLVGDAAFCPSASTGMGTTSSMVGAYVLAGEIEKHCRESGKDGIPSALKAYDEKFRPFMDQVQRGLADGESFWSRLPTSSFGVTIANVFMWLAMMLRVDVIGKRVLREDVGTWQLPDYERVVKGGPSA</sequence>
<gene>
    <name evidence="5" type="ORF">B0J15DRAFT_597230</name>
</gene>
<keyword evidence="2" id="KW-0274">FAD</keyword>
<dbReference type="PRINTS" id="PR00420">
    <property type="entry name" value="RNGMNOXGNASE"/>
</dbReference>
<dbReference type="InterPro" id="IPR051704">
    <property type="entry name" value="FAD_aromatic-hydroxylase"/>
</dbReference>
<name>A0A9P9K7I4_FUSSL</name>
<evidence type="ECO:0000256" key="3">
    <source>
        <dbReference type="ARBA" id="ARBA00023002"/>
    </source>
</evidence>
<dbReference type="Gene3D" id="3.50.50.60">
    <property type="entry name" value="FAD/NAD(P)-binding domain"/>
    <property type="match status" value="1"/>
</dbReference>
<comment type="caution">
    <text evidence="5">The sequence shown here is derived from an EMBL/GenBank/DDBJ whole genome shotgun (WGS) entry which is preliminary data.</text>
</comment>
<keyword evidence="6" id="KW-1185">Reference proteome</keyword>
<keyword evidence="1" id="KW-0285">Flavoprotein</keyword>
<dbReference type="PANTHER" id="PTHR46865:SF7">
    <property type="entry name" value="MONOOXYGENASE, PUTATIVE (AFU_ORTHOLOGUE AFUA_8G07040)-RELATED"/>
    <property type="match status" value="1"/>
</dbReference>
<dbReference type="Pfam" id="PF01494">
    <property type="entry name" value="FAD_binding_3"/>
    <property type="match status" value="1"/>
</dbReference>
<dbReference type="PANTHER" id="PTHR46865">
    <property type="entry name" value="OXIDOREDUCTASE-RELATED"/>
    <property type="match status" value="1"/>
</dbReference>
<dbReference type="OrthoDB" id="655030at2759"/>
<dbReference type="InterPro" id="IPR002938">
    <property type="entry name" value="FAD-bd"/>
</dbReference>
<evidence type="ECO:0000313" key="5">
    <source>
        <dbReference type="EMBL" id="KAH7247151.1"/>
    </source>
</evidence>
<accession>A0A9P9K7I4</accession>
<dbReference type="SUPFAM" id="SSF51905">
    <property type="entry name" value="FAD/NAD(P)-binding domain"/>
    <property type="match status" value="1"/>
</dbReference>
<feature type="domain" description="FAD-binding" evidence="4">
    <location>
        <begin position="5"/>
        <end position="356"/>
    </location>
</feature>
<dbReference type="AlphaFoldDB" id="A0A9P9K7I4"/>
<organism evidence="5 6">
    <name type="scientific">Fusarium solani</name>
    <name type="common">Filamentous fungus</name>
    <dbReference type="NCBI Taxonomy" id="169388"/>
    <lineage>
        <taxon>Eukaryota</taxon>
        <taxon>Fungi</taxon>
        <taxon>Dikarya</taxon>
        <taxon>Ascomycota</taxon>
        <taxon>Pezizomycotina</taxon>
        <taxon>Sordariomycetes</taxon>
        <taxon>Hypocreomycetidae</taxon>
        <taxon>Hypocreales</taxon>
        <taxon>Nectriaceae</taxon>
        <taxon>Fusarium</taxon>
        <taxon>Fusarium solani species complex</taxon>
    </lineage>
</organism>
<evidence type="ECO:0000256" key="1">
    <source>
        <dbReference type="ARBA" id="ARBA00022630"/>
    </source>
</evidence>